<gene>
    <name evidence="2" type="ORF">CTEN210_06591</name>
</gene>
<dbReference type="Pfam" id="PF13306">
    <property type="entry name" value="LRR_5"/>
    <property type="match status" value="1"/>
</dbReference>
<protein>
    <submittedName>
        <fullName evidence="2">Uncharacterized protein</fullName>
    </submittedName>
</protein>
<feature type="region of interest" description="Disordered" evidence="1">
    <location>
        <begin position="1435"/>
        <end position="1455"/>
    </location>
</feature>
<evidence type="ECO:0000313" key="3">
    <source>
        <dbReference type="Proteomes" id="UP001054902"/>
    </source>
</evidence>
<dbReference type="Proteomes" id="UP001054902">
    <property type="component" value="Unassembled WGS sequence"/>
</dbReference>
<reference evidence="2 3" key="1">
    <citation type="journal article" date="2021" name="Sci. Rep.">
        <title>The genome of the diatom Chaetoceros tenuissimus carries an ancient integrated fragment of an extant virus.</title>
        <authorList>
            <person name="Hongo Y."/>
            <person name="Kimura K."/>
            <person name="Takaki Y."/>
            <person name="Yoshida Y."/>
            <person name="Baba S."/>
            <person name="Kobayashi G."/>
            <person name="Nagasaki K."/>
            <person name="Hano T."/>
            <person name="Tomaru Y."/>
        </authorList>
    </citation>
    <scope>NUCLEOTIDE SEQUENCE [LARGE SCALE GENOMIC DNA]</scope>
    <source>
        <strain evidence="2 3">NIES-3715</strain>
    </source>
</reference>
<dbReference type="SUPFAM" id="SSF52540">
    <property type="entry name" value="P-loop containing nucleoside triphosphate hydrolases"/>
    <property type="match status" value="1"/>
</dbReference>
<dbReference type="SUPFAM" id="SSF52058">
    <property type="entry name" value="L domain-like"/>
    <property type="match status" value="1"/>
</dbReference>
<comment type="caution">
    <text evidence="2">The sequence shown here is derived from an EMBL/GenBank/DDBJ whole genome shotgun (WGS) entry which is preliminary data.</text>
</comment>
<proteinExistence type="predicted"/>
<keyword evidence="3" id="KW-1185">Reference proteome</keyword>
<evidence type="ECO:0000256" key="1">
    <source>
        <dbReference type="SAM" id="MobiDB-lite"/>
    </source>
</evidence>
<evidence type="ECO:0000313" key="2">
    <source>
        <dbReference type="EMBL" id="GFH50115.1"/>
    </source>
</evidence>
<dbReference type="Gene3D" id="3.80.10.10">
    <property type="entry name" value="Ribonuclease Inhibitor"/>
    <property type="match status" value="1"/>
</dbReference>
<organism evidence="2 3">
    <name type="scientific">Chaetoceros tenuissimus</name>
    <dbReference type="NCBI Taxonomy" id="426638"/>
    <lineage>
        <taxon>Eukaryota</taxon>
        <taxon>Sar</taxon>
        <taxon>Stramenopiles</taxon>
        <taxon>Ochrophyta</taxon>
        <taxon>Bacillariophyta</taxon>
        <taxon>Coscinodiscophyceae</taxon>
        <taxon>Chaetocerotophycidae</taxon>
        <taxon>Chaetocerotales</taxon>
        <taxon>Chaetocerotaceae</taxon>
        <taxon>Chaetoceros</taxon>
    </lineage>
</organism>
<dbReference type="InterPro" id="IPR027417">
    <property type="entry name" value="P-loop_NTPase"/>
</dbReference>
<sequence length="1642" mass="187718">MKITISEEEWEAIGKKGPGVRMYRGLRTYFYNGEELWNTALDKPLVHTDAEWQSWQQLIILPGVEEIPDHTFTGCENVEIVFMHDSTKRMGKKCFYGLTKLSFVQLSRHLEYIGAYALSCCALIWSLFIPSTCRQICKNAFEGCDMLIILSVHENTELGNKVIKGTALLAASPFAEMTRSDTYDDYQVNKWIKNRHDNFRIHEICCSETPRFSKDSIVPNKYNCHEQDDSGLTALHYLVINPFADFETIKNMAHIGGPALLKTEDTTWNVLQYACLMNDIPLQRLFVKIGGQDLADTLRMPVATPSGKWSVVWKCFESSRHFKNCESSQYIEYAVLLHDYIEAIISHSERNIHELMRQLLESRPPCKEIYDLINDRADVPKGHVETFEKYIQDSEEIEILMEREKMVPLNRSTITFVGEGHSGKTSTINSLKGYGFQPHCPSTKGSRTSEVDIRDFGICVSSIDANNSFRQKERDAKSTERSMCTHLDKINTDYEQQHRDEESKVLVENILNRGPVPKLRSIASGENSRQNICHKSSSLLKNERTGSIGDEDQQAESILESRDSAGNHDGGDHSDRESSNDKFDADDTNAIMTFITACPCLPLWCWESENILEDSLTLLDPLENQGLNRLRCFDPCDESLKDKNAKKAEVEENTVKKVDDMHLMNSKDGTSIRFTIFDNGGQTVFRGIQNLFFSREGIFIVVFDMMKILNENEATKQESLEHLQYWLSSIKLDACNDDSSADPLIKYPPVILVGTHYDDLLKTEVEDSTPSDNLEKLDEINKILHENLDISSLVPIPSTFTSSTSTTNETQDLSFWPVDNSNPQDISILKLRQLLLNTALTDKGFDVSQEVPISMLQTMDKLTEISKDHPIMSVNANENGDTSVMEVMSQCGVFDDESYDNAEREEVCNSLLKQYHNIGHFLYFHQVPALRDYCILDPQWLIDAIAYVVRDFRFHWFLQDEYAIALNDGISWNRLKNDGVVDVPLLRLLWQGYKEHFVFLQRLMLEIGIFGKCKDCFTVPILQTHPSKDSYQESKDILSDHDEKGNIEFEEHGFAITTFYCRLVNALVEGGCEPLLLESACLFRFQAENESYALLLDIIDMKIRVLFHPKCSKNSIHELLISIRNKCASLNETFYKRQLEISFNGISHELTEVFNRAVDYPGFTNAQDVFRDGSCTSPTFAIDYKEYACEEIKTELSALNFQDPRLSEIAALMQFHNKTIPALRNEYFYMCHEDDEMFQAVALLPELKLRDLEKKKITNLVKEQKKPPPAKKIMVACMENSEEEEKIIQHQLLQSNCGAFLVHALSAYFKTGDIYEDHETLQILHCAGHKEKLENTDICIVFKDENCKKQVECVVLNNCKSEKITNAAEEHFGNRFIVYWDSRVRDEAAIRFAEEFYRCLCSAAYRGVRVTFKEAFEKTKKSILKCIVGEEGLRLDQPNHPSDGNDSNLEGLRPDRPNHPGDDIDFFLEGFHLDFDNDSFAPGAKRQRRHDASLQSVSVMDIDSSSNPSRDSKNDITHKCHLKCSYSFACKREPIENNCQFIKYKNPVNPFLDEIIDVCKRDASKGPNALEACPKCFLKFCKSAKIPSDNGFISCYVAHEKQCKPDSKPHVDIEIPEKCKKYNLASARKGALDYCIPCKKEK</sequence>
<dbReference type="Gene3D" id="3.40.50.300">
    <property type="entry name" value="P-loop containing nucleotide triphosphate hydrolases"/>
    <property type="match status" value="1"/>
</dbReference>
<dbReference type="EMBL" id="BLLK01000038">
    <property type="protein sequence ID" value="GFH50115.1"/>
    <property type="molecule type" value="Genomic_DNA"/>
</dbReference>
<feature type="compositionally biased region" description="Polar residues" evidence="1">
    <location>
        <begin position="1439"/>
        <end position="1448"/>
    </location>
</feature>
<dbReference type="InterPro" id="IPR026906">
    <property type="entry name" value="LRR_5"/>
</dbReference>
<dbReference type="Pfam" id="PF08477">
    <property type="entry name" value="Roc"/>
    <property type="match status" value="1"/>
</dbReference>
<name>A0AAD3CSM3_9STRA</name>
<accession>A0AAD3CSM3</accession>
<dbReference type="InterPro" id="IPR032675">
    <property type="entry name" value="LRR_dom_sf"/>
</dbReference>
<feature type="region of interest" description="Disordered" evidence="1">
    <location>
        <begin position="562"/>
        <end position="584"/>
    </location>
</feature>